<gene>
    <name evidence="1" type="ORF">HPB49_015045</name>
</gene>
<accession>A0ACB8DE72</accession>
<proteinExistence type="predicted"/>
<organism evidence="1 2">
    <name type="scientific">Dermacentor silvarum</name>
    <name type="common">Tick</name>
    <dbReference type="NCBI Taxonomy" id="543639"/>
    <lineage>
        <taxon>Eukaryota</taxon>
        <taxon>Metazoa</taxon>
        <taxon>Ecdysozoa</taxon>
        <taxon>Arthropoda</taxon>
        <taxon>Chelicerata</taxon>
        <taxon>Arachnida</taxon>
        <taxon>Acari</taxon>
        <taxon>Parasitiformes</taxon>
        <taxon>Ixodida</taxon>
        <taxon>Ixodoidea</taxon>
        <taxon>Ixodidae</taxon>
        <taxon>Rhipicephalinae</taxon>
        <taxon>Dermacentor</taxon>
    </lineage>
</organism>
<evidence type="ECO:0000313" key="2">
    <source>
        <dbReference type="Proteomes" id="UP000821865"/>
    </source>
</evidence>
<protein>
    <submittedName>
        <fullName evidence="1">Uncharacterized protein</fullName>
    </submittedName>
</protein>
<evidence type="ECO:0000313" key="1">
    <source>
        <dbReference type="EMBL" id="KAH7966288.1"/>
    </source>
</evidence>
<dbReference type="EMBL" id="CM023471">
    <property type="protein sequence ID" value="KAH7966288.1"/>
    <property type="molecule type" value="Genomic_DNA"/>
</dbReference>
<dbReference type="Proteomes" id="UP000821865">
    <property type="component" value="Chromosome 2"/>
</dbReference>
<comment type="caution">
    <text evidence="1">The sequence shown here is derived from an EMBL/GenBank/DDBJ whole genome shotgun (WGS) entry which is preliminary data.</text>
</comment>
<name>A0ACB8DE72_DERSI</name>
<keyword evidence="2" id="KW-1185">Reference proteome</keyword>
<reference evidence="1" key="1">
    <citation type="submission" date="2020-05" db="EMBL/GenBank/DDBJ databases">
        <title>Large-scale comparative analyses of tick genomes elucidate their genetic diversity and vector capacities.</title>
        <authorList>
            <person name="Jia N."/>
            <person name="Wang J."/>
            <person name="Shi W."/>
            <person name="Du L."/>
            <person name="Sun Y."/>
            <person name="Zhan W."/>
            <person name="Jiang J."/>
            <person name="Wang Q."/>
            <person name="Zhang B."/>
            <person name="Ji P."/>
            <person name="Sakyi L.B."/>
            <person name="Cui X."/>
            <person name="Yuan T."/>
            <person name="Jiang B."/>
            <person name="Yang W."/>
            <person name="Lam T.T.-Y."/>
            <person name="Chang Q."/>
            <person name="Ding S."/>
            <person name="Wang X."/>
            <person name="Zhu J."/>
            <person name="Ruan X."/>
            <person name="Zhao L."/>
            <person name="Wei J."/>
            <person name="Que T."/>
            <person name="Du C."/>
            <person name="Cheng J."/>
            <person name="Dai P."/>
            <person name="Han X."/>
            <person name="Huang E."/>
            <person name="Gao Y."/>
            <person name="Liu J."/>
            <person name="Shao H."/>
            <person name="Ye R."/>
            <person name="Li L."/>
            <person name="Wei W."/>
            <person name="Wang X."/>
            <person name="Wang C."/>
            <person name="Yang T."/>
            <person name="Huo Q."/>
            <person name="Li W."/>
            <person name="Guo W."/>
            <person name="Chen H."/>
            <person name="Zhou L."/>
            <person name="Ni X."/>
            <person name="Tian J."/>
            <person name="Zhou Y."/>
            <person name="Sheng Y."/>
            <person name="Liu T."/>
            <person name="Pan Y."/>
            <person name="Xia L."/>
            <person name="Li J."/>
            <person name="Zhao F."/>
            <person name="Cao W."/>
        </authorList>
    </citation>
    <scope>NUCLEOTIDE SEQUENCE</scope>
    <source>
        <strain evidence="1">Dsil-2018</strain>
    </source>
</reference>
<sequence length="607" mass="66245">MHGTTAWIQPFQRISNLLNTAKATSGPEARPKGTGPGAKESELRTKESELRRRQSSDGARVCVPFGDGVFQVRLLIVTAVAGSIALTQASLFRSSMLELDHWCARPPGFSNTSADAWKALAIPRDADGNYSRCTVREPPDAGASAQVVPCAAWEFNLSDHGNTVVSEWNLVCQRSWLNNVAHVVVFCANVLSLPLMGMAADRAGRKTVTFVAITGLLLTVGVSSMARDFQTFVVTQAAVSVLSKFMVVLYVLLYEVSTASRRLLYCFVAPALSSVFAPVLLFFVGSYQLDWSLSQLVVATLALLLLASFYVVEESPTWLLATHNIGEAERVVRRACCVNNVSQSDGRRQFRCEIESYRRDQGDLPSDDSVGVFRSVWLRERTFILVFVWLVLSWAYSHHVEERGLTSDSYVRSATLLGLGPMFVVVWPVLEFDGGVKRAVAISALVFAASSAVAFAAHTGEASPLENVLLVLMRFSLTLPVTFLFFLTISLYPAILRCEAGLLGYACAIVGDNAGYIAFTRLLGRRQDVALAIQSVLTALAAVAVAYLPPDDRHDTSWRRSLAALWRKSSTASTRQASGGAVFERPALPDPMPEQFSIRAGMLNRGQ</sequence>